<dbReference type="EMBL" id="GBHO01024788">
    <property type="protein sequence ID" value="JAG18816.1"/>
    <property type="molecule type" value="Transcribed_RNA"/>
</dbReference>
<dbReference type="AlphaFoldDB" id="A0A0A9XGM5"/>
<evidence type="ECO:0000313" key="1">
    <source>
        <dbReference type="EMBL" id="JAG18816.1"/>
    </source>
</evidence>
<reference evidence="1" key="2">
    <citation type="submission" date="2014-07" db="EMBL/GenBank/DDBJ databases">
        <authorList>
            <person name="Hull J."/>
        </authorList>
    </citation>
    <scope>NUCLEOTIDE SEQUENCE</scope>
</reference>
<evidence type="ECO:0000313" key="2">
    <source>
        <dbReference type="EMBL" id="JAG26778.1"/>
    </source>
</evidence>
<organism evidence="1">
    <name type="scientific">Lygus hesperus</name>
    <name type="common">Western plant bug</name>
    <dbReference type="NCBI Taxonomy" id="30085"/>
    <lineage>
        <taxon>Eukaryota</taxon>
        <taxon>Metazoa</taxon>
        <taxon>Ecdysozoa</taxon>
        <taxon>Arthropoda</taxon>
        <taxon>Hexapoda</taxon>
        <taxon>Insecta</taxon>
        <taxon>Pterygota</taxon>
        <taxon>Neoptera</taxon>
        <taxon>Paraneoptera</taxon>
        <taxon>Hemiptera</taxon>
        <taxon>Heteroptera</taxon>
        <taxon>Panheteroptera</taxon>
        <taxon>Cimicomorpha</taxon>
        <taxon>Miridae</taxon>
        <taxon>Mirini</taxon>
        <taxon>Lygus</taxon>
    </lineage>
</organism>
<reference evidence="1" key="1">
    <citation type="journal article" date="2014" name="PLoS ONE">
        <title>Transcriptome-Based Identification of ABC Transporters in the Western Tarnished Plant Bug Lygus hesperus.</title>
        <authorList>
            <person name="Hull J.J."/>
            <person name="Chaney K."/>
            <person name="Geib S.M."/>
            <person name="Fabrick J.A."/>
            <person name="Brent C.S."/>
            <person name="Walsh D."/>
            <person name="Lavine L.C."/>
        </authorList>
    </citation>
    <scope>NUCLEOTIDE SEQUENCE</scope>
</reference>
<accession>A0A0A9XGM5</accession>
<proteinExistence type="predicted"/>
<gene>
    <name evidence="1" type="primary">S1_0</name>
    <name evidence="2" type="synonym">S1_1</name>
    <name evidence="1" type="ORF">CM83_65763</name>
    <name evidence="2" type="ORF">CM83_65764</name>
</gene>
<sequence>MFKNIRKIHSNLHRFIKDAETQKQLNIHDPAEAMIVIISQKYPIYVTLCCMGKGLLSFPQIQNTNQPKYQKPPTKTTKYPIQTEEKLEIGEDPTKNKIGISYIEHTKSHDSTTKRWFHEDCMTVSNSTQHQ</sequence>
<dbReference type="EMBL" id="GBHO01016826">
    <property type="protein sequence ID" value="JAG26778.1"/>
    <property type="molecule type" value="Transcribed_RNA"/>
</dbReference>
<name>A0A0A9XGM5_LYGHE</name>
<protein>
    <submittedName>
        <fullName evidence="1">Outer capsid protein VP1</fullName>
    </submittedName>
</protein>